<dbReference type="AlphaFoldDB" id="A0A158JAK8"/>
<gene>
    <name evidence="1" type="ORF">AWB65_06228</name>
</gene>
<comment type="caution">
    <text evidence="1">The sequence shown here is derived from an EMBL/GenBank/DDBJ whole genome shotgun (WGS) entry which is preliminary data.</text>
</comment>
<proteinExistence type="predicted"/>
<organism evidence="1 2">
    <name type="scientific">Caballeronia humi</name>
    <dbReference type="NCBI Taxonomy" id="326474"/>
    <lineage>
        <taxon>Bacteria</taxon>
        <taxon>Pseudomonadati</taxon>
        <taxon>Pseudomonadota</taxon>
        <taxon>Betaproteobacteria</taxon>
        <taxon>Burkholderiales</taxon>
        <taxon>Burkholderiaceae</taxon>
        <taxon>Caballeronia</taxon>
    </lineage>
</organism>
<dbReference type="Proteomes" id="UP000054977">
    <property type="component" value="Unassembled WGS sequence"/>
</dbReference>
<dbReference type="RefSeq" id="WP_200821838.1">
    <property type="nucleotide sequence ID" value="NZ_FCNW02000070.1"/>
</dbReference>
<reference evidence="1" key="1">
    <citation type="submission" date="2016-01" db="EMBL/GenBank/DDBJ databases">
        <authorList>
            <person name="Peeters C."/>
        </authorList>
    </citation>
    <scope>NUCLEOTIDE SEQUENCE [LARGE SCALE GENOMIC DNA]</scope>
    <source>
        <strain evidence="1">LMG 22934</strain>
    </source>
</reference>
<evidence type="ECO:0000313" key="1">
    <source>
        <dbReference type="EMBL" id="SAL65715.1"/>
    </source>
</evidence>
<dbReference type="STRING" id="326474.AWB65_06228"/>
<evidence type="ECO:0000313" key="2">
    <source>
        <dbReference type="Proteomes" id="UP000054977"/>
    </source>
</evidence>
<name>A0A158JAK8_9BURK</name>
<accession>A0A158JAK8</accession>
<sequence length="84" mass="9223">MRSDRLLLPDLDLGFGDHRRRVGAFDGLRRALQGTRCLRDDRTRGPRMRAGAAYDLQQLRIFGGAGDEVMTCSSPCGSNTKSPG</sequence>
<protein>
    <submittedName>
        <fullName evidence="1">Uncharacterized protein</fullName>
    </submittedName>
</protein>
<dbReference type="EMBL" id="FCNW02000070">
    <property type="protein sequence ID" value="SAL65715.1"/>
    <property type="molecule type" value="Genomic_DNA"/>
</dbReference>
<keyword evidence="2" id="KW-1185">Reference proteome</keyword>